<evidence type="ECO:0000256" key="1">
    <source>
        <dbReference type="SAM" id="Coils"/>
    </source>
</evidence>
<proteinExistence type="predicted"/>
<organism evidence="3 4">
    <name type="scientific">Meloidogyne javanica</name>
    <name type="common">Root-knot nematode worm</name>
    <dbReference type="NCBI Taxonomy" id="6303"/>
    <lineage>
        <taxon>Eukaryota</taxon>
        <taxon>Metazoa</taxon>
        <taxon>Ecdysozoa</taxon>
        <taxon>Nematoda</taxon>
        <taxon>Chromadorea</taxon>
        <taxon>Rhabditida</taxon>
        <taxon>Tylenchina</taxon>
        <taxon>Tylenchomorpha</taxon>
        <taxon>Tylenchoidea</taxon>
        <taxon>Meloidogynidae</taxon>
        <taxon>Meloidogyninae</taxon>
        <taxon>Meloidogyne</taxon>
        <taxon>Meloidogyne incognita group</taxon>
    </lineage>
</organism>
<protein>
    <submittedName>
        <fullName evidence="4">Glycine zipper domain-containing protein</fullName>
    </submittedName>
</protein>
<feature type="compositionally biased region" description="Low complexity" evidence="2">
    <location>
        <begin position="191"/>
        <end position="203"/>
    </location>
</feature>
<name>A0A915LQN4_MELJA</name>
<feature type="coiled-coil region" evidence="1">
    <location>
        <begin position="35"/>
        <end position="65"/>
    </location>
</feature>
<evidence type="ECO:0000313" key="4">
    <source>
        <dbReference type="WBParaSite" id="scaffold1615_cov209.g3376"/>
    </source>
</evidence>
<feature type="region of interest" description="Disordered" evidence="2">
    <location>
        <begin position="187"/>
        <end position="259"/>
    </location>
</feature>
<dbReference type="AlphaFoldDB" id="A0A915LQN4"/>
<feature type="compositionally biased region" description="Basic and acidic residues" evidence="2">
    <location>
        <begin position="207"/>
        <end position="220"/>
    </location>
</feature>
<feature type="compositionally biased region" description="Low complexity" evidence="2">
    <location>
        <begin position="232"/>
        <end position="249"/>
    </location>
</feature>
<keyword evidence="3" id="KW-1185">Reference proteome</keyword>
<evidence type="ECO:0000313" key="3">
    <source>
        <dbReference type="Proteomes" id="UP000887561"/>
    </source>
</evidence>
<keyword evidence="1" id="KW-0175">Coiled coil</keyword>
<sequence length="437" mass="48801">MSVYDGQLENLRAYKEINDRLCNVENKTNEQDEIISLQEQRLINLEEQEKKLKNKQKKKSSWFNSLKNFVGNVIGTVGKIYENVTTPNIEHPKVEEVIVDEKENLIPEEKEDLAEEFTKIENGLTSKNVINEFNKIEIFFEEKGEKLQNFREVNNFGEVNNKEKKEIINLTTIPNNLINQNNREVLGNLADNNGKSSSNSDNNGGDGDPKNESKIRDLKEPVNNQNNGEVLGNLSNNNGQSSSPNSDNNGGDGDPKKEEYESQIKDLQETITRKDRENSQHRFVINELRKRVSVQEHKVLEKEEIIKQNQEKIEKREEEIAKLQREKNSAEEKKNAIEELKNNIEEQKKKLEELNNKLEEGKNKSEKGETLGKIVGEAAAGATAGAVIGGLFGGLVGAAVGGVAGAVIGGVVGGVKRFFGDVGNEEVVVSNTGADNF</sequence>
<evidence type="ECO:0000256" key="2">
    <source>
        <dbReference type="SAM" id="MobiDB-lite"/>
    </source>
</evidence>
<accession>A0A915LQN4</accession>
<reference evidence="4" key="1">
    <citation type="submission" date="2022-11" db="UniProtKB">
        <authorList>
            <consortium name="WormBaseParasite"/>
        </authorList>
    </citation>
    <scope>IDENTIFICATION</scope>
</reference>
<dbReference type="WBParaSite" id="scaffold1615_cov209.g3376">
    <property type="protein sequence ID" value="scaffold1615_cov209.g3376"/>
    <property type="gene ID" value="scaffold1615_cov209.g3376"/>
</dbReference>
<dbReference type="Proteomes" id="UP000887561">
    <property type="component" value="Unplaced"/>
</dbReference>